<dbReference type="AlphaFoldDB" id="A0A251TUU0"/>
<keyword evidence="3" id="KW-1185">Reference proteome</keyword>
<gene>
    <name evidence="2" type="ORF">HannXRQ_Chr09g0250581</name>
</gene>
<feature type="region of interest" description="Disordered" evidence="1">
    <location>
        <begin position="64"/>
        <end position="90"/>
    </location>
</feature>
<dbReference type="EMBL" id="CM007898">
    <property type="protein sequence ID" value="OTG14539.1"/>
    <property type="molecule type" value="Genomic_DNA"/>
</dbReference>
<protein>
    <submittedName>
        <fullName evidence="2">Uncharacterized protein</fullName>
    </submittedName>
</protein>
<proteinExistence type="predicted"/>
<evidence type="ECO:0000313" key="2">
    <source>
        <dbReference type="EMBL" id="OTG14539.1"/>
    </source>
</evidence>
<accession>A0A251TUU0</accession>
<name>A0A251TUU0_HELAN</name>
<evidence type="ECO:0000313" key="3">
    <source>
        <dbReference type="Proteomes" id="UP000215914"/>
    </source>
</evidence>
<dbReference type="Proteomes" id="UP000215914">
    <property type="component" value="Chromosome 9"/>
</dbReference>
<dbReference type="InParanoid" id="A0A251TUU0"/>
<sequence length="90" mass="10007">MVDPPYKRIELYLKGLAPEIQSHVTSANLDDIQAIQRLAHRITDQREQKKVGWGFQQGISFGSVPNSAASHQRLSEPESAIIGQPGAEWL</sequence>
<evidence type="ECO:0000256" key="1">
    <source>
        <dbReference type="SAM" id="MobiDB-lite"/>
    </source>
</evidence>
<organism evidence="2 3">
    <name type="scientific">Helianthus annuus</name>
    <name type="common">Common sunflower</name>
    <dbReference type="NCBI Taxonomy" id="4232"/>
    <lineage>
        <taxon>Eukaryota</taxon>
        <taxon>Viridiplantae</taxon>
        <taxon>Streptophyta</taxon>
        <taxon>Embryophyta</taxon>
        <taxon>Tracheophyta</taxon>
        <taxon>Spermatophyta</taxon>
        <taxon>Magnoliopsida</taxon>
        <taxon>eudicotyledons</taxon>
        <taxon>Gunneridae</taxon>
        <taxon>Pentapetalae</taxon>
        <taxon>asterids</taxon>
        <taxon>campanulids</taxon>
        <taxon>Asterales</taxon>
        <taxon>Asteraceae</taxon>
        <taxon>Asteroideae</taxon>
        <taxon>Heliantheae alliance</taxon>
        <taxon>Heliantheae</taxon>
        <taxon>Helianthus</taxon>
    </lineage>
</organism>
<reference evidence="3" key="1">
    <citation type="journal article" date="2017" name="Nature">
        <title>The sunflower genome provides insights into oil metabolism, flowering and Asterid evolution.</title>
        <authorList>
            <person name="Badouin H."/>
            <person name="Gouzy J."/>
            <person name="Grassa C.J."/>
            <person name="Murat F."/>
            <person name="Staton S.E."/>
            <person name="Cottret L."/>
            <person name="Lelandais-Briere C."/>
            <person name="Owens G.L."/>
            <person name="Carrere S."/>
            <person name="Mayjonade B."/>
            <person name="Legrand L."/>
            <person name="Gill N."/>
            <person name="Kane N.C."/>
            <person name="Bowers J.E."/>
            <person name="Hubner S."/>
            <person name="Bellec A."/>
            <person name="Berard A."/>
            <person name="Berges H."/>
            <person name="Blanchet N."/>
            <person name="Boniface M.C."/>
            <person name="Brunel D."/>
            <person name="Catrice O."/>
            <person name="Chaidir N."/>
            <person name="Claudel C."/>
            <person name="Donnadieu C."/>
            <person name="Faraut T."/>
            <person name="Fievet G."/>
            <person name="Helmstetter N."/>
            <person name="King M."/>
            <person name="Knapp S.J."/>
            <person name="Lai Z."/>
            <person name="Le Paslier M.C."/>
            <person name="Lippi Y."/>
            <person name="Lorenzon L."/>
            <person name="Mandel J.R."/>
            <person name="Marage G."/>
            <person name="Marchand G."/>
            <person name="Marquand E."/>
            <person name="Bret-Mestries E."/>
            <person name="Morien E."/>
            <person name="Nambeesan S."/>
            <person name="Nguyen T."/>
            <person name="Pegot-Espagnet P."/>
            <person name="Pouilly N."/>
            <person name="Raftis F."/>
            <person name="Sallet E."/>
            <person name="Schiex T."/>
            <person name="Thomas J."/>
            <person name="Vandecasteele C."/>
            <person name="Vares D."/>
            <person name="Vear F."/>
            <person name="Vautrin S."/>
            <person name="Crespi M."/>
            <person name="Mangin B."/>
            <person name="Burke J.M."/>
            <person name="Salse J."/>
            <person name="Munos S."/>
            <person name="Vincourt P."/>
            <person name="Rieseberg L.H."/>
            <person name="Langlade N.B."/>
        </authorList>
    </citation>
    <scope>NUCLEOTIDE SEQUENCE [LARGE SCALE GENOMIC DNA]</scope>
    <source>
        <strain evidence="3">cv. SF193</strain>
    </source>
</reference>